<organism evidence="1 2">
    <name type="scientific">Methanosarcina flavescens</name>
    <dbReference type="NCBI Taxonomy" id="1715806"/>
    <lineage>
        <taxon>Archaea</taxon>
        <taxon>Methanobacteriati</taxon>
        <taxon>Methanobacteriota</taxon>
        <taxon>Stenosarchaea group</taxon>
        <taxon>Methanomicrobia</taxon>
        <taxon>Methanosarcinales</taxon>
        <taxon>Methanosarcinaceae</taxon>
        <taxon>Methanosarcina</taxon>
    </lineage>
</organism>
<name>A0A660HUU5_9EURY</name>
<dbReference type="KEGG" id="mfz:AOB57_012470"/>
<dbReference type="AlphaFoldDB" id="A0A660HUU5"/>
<dbReference type="EMBL" id="CP032683">
    <property type="protein sequence ID" value="AYK15896.1"/>
    <property type="molecule type" value="Genomic_DNA"/>
</dbReference>
<protein>
    <submittedName>
        <fullName evidence="1">Uncharacterized protein</fullName>
    </submittedName>
</protein>
<keyword evidence="2" id="KW-1185">Reference proteome</keyword>
<reference evidence="1 2" key="1">
    <citation type="journal article" date="2016" name="Int. J. Syst. Evol. Microbiol.">
        <title>Methanosarcina flavescens sp. nov., a methanogenic archaeon isolated from a full-scale anaerobic digester.</title>
        <authorList>
            <person name="Kern T."/>
            <person name="Fischer M.A."/>
            <person name="Deppenmeier U."/>
            <person name="Schmitz R.A."/>
            <person name="Rother M."/>
        </authorList>
    </citation>
    <scope>NUCLEOTIDE SEQUENCE [LARGE SCALE GENOMIC DNA]</scope>
    <source>
        <strain evidence="1 2">E03.2</strain>
    </source>
</reference>
<gene>
    <name evidence="1" type="ORF">AOB57_012470</name>
</gene>
<evidence type="ECO:0000313" key="1">
    <source>
        <dbReference type="EMBL" id="AYK15896.1"/>
    </source>
</evidence>
<accession>A0A660HUU5</accession>
<proteinExistence type="predicted"/>
<evidence type="ECO:0000313" key="2">
    <source>
        <dbReference type="Proteomes" id="UP000053087"/>
    </source>
</evidence>
<dbReference type="Proteomes" id="UP000053087">
    <property type="component" value="Chromosome"/>
</dbReference>
<sequence>MFLTNAKTDQTQSNEATNKELIQIAYVKRMNDTGNLFNLQADDVEWRTTDSNLVQSFTEFPKSASAASSSYVSHSATQ</sequence>